<dbReference type="CDD" id="cd08474">
    <property type="entry name" value="PBP2_CrgA_like_5"/>
    <property type="match status" value="1"/>
</dbReference>
<evidence type="ECO:0000313" key="7">
    <source>
        <dbReference type="Proteomes" id="UP000755104"/>
    </source>
</evidence>
<reference evidence="6 7" key="1">
    <citation type="submission" date="2021-08" db="EMBL/GenBank/DDBJ databases">
        <title>Comparative Genomics Analysis of the Genus Qipengyuania Reveals Extensive Genetic Diversity and Metabolic Versatility, Including the Description of Fifteen Novel Species.</title>
        <authorList>
            <person name="Liu Y."/>
        </authorList>
    </citation>
    <scope>NUCLEOTIDE SEQUENCE [LARGE SCALE GENOMIC DNA]</scope>
    <source>
        <strain evidence="6 7">6D47A</strain>
    </source>
</reference>
<dbReference type="RefSeq" id="WP_221557708.1">
    <property type="nucleotide sequence ID" value="NZ_JAIGNO010000004.1"/>
</dbReference>
<protein>
    <submittedName>
        <fullName evidence="6">LysR family transcriptional regulator</fullName>
    </submittedName>
</protein>
<dbReference type="InterPro" id="IPR036388">
    <property type="entry name" value="WH-like_DNA-bd_sf"/>
</dbReference>
<dbReference type="InterPro" id="IPR036390">
    <property type="entry name" value="WH_DNA-bd_sf"/>
</dbReference>
<dbReference type="Pfam" id="PF03466">
    <property type="entry name" value="LysR_substrate"/>
    <property type="match status" value="1"/>
</dbReference>
<dbReference type="Pfam" id="PF00126">
    <property type="entry name" value="HTH_1"/>
    <property type="match status" value="1"/>
</dbReference>
<organism evidence="6 7">
    <name type="scientific">Qipengyuania qiaonensis</name>
    <dbReference type="NCBI Taxonomy" id="2867240"/>
    <lineage>
        <taxon>Bacteria</taxon>
        <taxon>Pseudomonadati</taxon>
        <taxon>Pseudomonadota</taxon>
        <taxon>Alphaproteobacteria</taxon>
        <taxon>Sphingomonadales</taxon>
        <taxon>Erythrobacteraceae</taxon>
        <taxon>Qipengyuania</taxon>
    </lineage>
</organism>
<name>A0ABS7J687_9SPHN</name>
<keyword evidence="7" id="KW-1185">Reference proteome</keyword>
<sequence>MRRDDMADLAAFAVVAEEQSFTRASKRLGLSQSALSQIVRRLEERLGLRLLDRTTRSVAPTQIGQELLSTLSPMLRDLDASIGALSETKDKPAGTIRITTVEHAARQFLIPALAKILPDNPDVKVEVEVDYGLKDIVASHFDAGVRLGEQVEKDMIAVRISPPVPMAIVGSSHYFKRHPAPSTPRELSRHVCLNLRMPTSGTFYEWRLSRNGKAVHVRLDGQLAFNALGPIRDAALAGLGIANLPLDQVHEFLASGQLQRVMADWSEDLPPYYLYYPHRRHGSAAFRLVIDGLRWRNL</sequence>
<evidence type="ECO:0000259" key="5">
    <source>
        <dbReference type="PROSITE" id="PS50931"/>
    </source>
</evidence>
<evidence type="ECO:0000313" key="6">
    <source>
        <dbReference type="EMBL" id="MBX7482433.1"/>
    </source>
</evidence>
<proteinExistence type="inferred from homology"/>
<keyword evidence="3" id="KW-0238">DNA-binding</keyword>
<comment type="similarity">
    <text evidence="1">Belongs to the LysR transcriptional regulatory family.</text>
</comment>
<dbReference type="PANTHER" id="PTHR30537:SF1">
    <property type="entry name" value="HTH-TYPE TRANSCRIPTIONAL REGULATOR PGRR"/>
    <property type="match status" value="1"/>
</dbReference>
<dbReference type="InterPro" id="IPR058163">
    <property type="entry name" value="LysR-type_TF_proteobact-type"/>
</dbReference>
<dbReference type="PRINTS" id="PR00039">
    <property type="entry name" value="HTHLYSR"/>
</dbReference>
<dbReference type="Proteomes" id="UP000755104">
    <property type="component" value="Unassembled WGS sequence"/>
</dbReference>
<evidence type="ECO:0000256" key="3">
    <source>
        <dbReference type="ARBA" id="ARBA00023125"/>
    </source>
</evidence>
<dbReference type="Gene3D" id="3.40.190.290">
    <property type="match status" value="1"/>
</dbReference>
<evidence type="ECO:0000256" key="4">
    <source>
        <dbReference type="ARBA" id="ARBA00023163"/>
    </source>
</evidence>
<accession>A0ABS7J687</accession>
<comment type="caution">
    <text evidence="6">The sequence shown here is derived from an EMBL/GenBank/DDBJ whole genome shotgun (WGS) entry which is preliminary data.</text>
</comment>
<keyword evidence="4" id="KW-0804">Transcription</keyword>
<evidence type="ECO:0000256" key="2">
    <source>
        <dbReference type="ARBA" id="ARBA00023015"/>
    </source>
</evidence>
<keyword evidence="2" id="KW-0805">Transcription regulation</keyword>
<dbReference type="PROSITE" id="PS50931">
    <property type="entry name" value="HTH_LYSR"/>
    <property type="match status" value="1"/>
</dbReference>
<dbReference type="InterPro" id="IPR000847">
    <property type="entry name" value="LysR_HTH_N"/>
</dbReference>
<feature type="domain" description="HTH lysR-type" evidence="5">
    <location>
        <begin position="4"/>
        <end position="61"/>
    </location>
</feature>
<dbReference type="Gene3D" id="1.10.10.10">
    <property type="entry name" value="Winged helix-like DNA-binding domain superfamily/Winged helix DNA-binding domain"/>
    <property type="match status" value="1"/>
</dbReference>
<dbReference type="SUPFAM" id="SSF46785">
    <property type="entry name" value="Winged helix' DNA-binding domain"/>
    <property type="match status" value="1"/>
</dbReference>
<dbReference type="SUPFAM" id="SSF53850">
    <property type="entry name" value="Periplasmic binding protein-like II"/>
    <property type="match status" value="1"/>
</dbReference>
<dbReference type="EMBL" id="JAIGNO010000004">
    <property type="protein sequence ID" value="MBX7482433.1"/>
    <property type="molecule type" value="Genomic_DNA"/>
</dbReference>
<dbReference type="InterPro" id="IPR005119">
    <property type="entry name" value="LysR_subst-bd"/>
</dbReference>
<gene>
    <name evidence="6" type="ORF">K3174_07815</name>
</gene>
<evidence type="ECO:0000256" key="1">
    <source>
        <dbReference type="ARBA" id="ARBA00009437"/>
    </source>
</evidence>
<dbReference type="PANTHER" id="PTHR30537">
    <property type="entry name" value="HTH-TYPE TRANSCRIPTIONAL REGULATOR"/>
    <property type="match status" value="1"/>
</dbReference>